<reference evidence="2" key="1">
    <citation type="submission" date="2022-11" db="UniProtKB">
        <authorList>
            <consortium name="EnsemblMetazoa"/>
        </authorList>
    </citation>
    <scope>IDENTIFICATION</scope>
</reference>
<dbReference type="EnsemblMetazoa" id="XM_021036773.2">
    <property type="protein sequence ID" value="XP_020892432.1"/>
    <property type="gene ID" value="LOC110231725"/>
</dbReference>
<keyword evidence="1" id="KW-1133">Transmembrane helix</keyword>
<feature type="transmembrane region" description="Helical" evidence="1">
    <location>
        <begin position="20"/>
        <end position="42"/>
    </location>
</feature>
<sequence length="233" mass="25535">MRNTVPYHRLRKVAKERPLLSVFLGSFLTASAIPLIVFLTVVMGSLTIGVLAFTAFQSGVIVIACVVLCVCLALPLFMSGVFALLTYCGLAVVNVVGGPLKESNISKRWPHPMEMLTYLTARVRAIASANPFRYLTAGGLTSNTNGVRSNQQRDPASLVQLMQIIDSDDDALPVLLRPRQDPLASLMNRRAPSFDFLAAPSRHTYEAHSFRVIQIQDNRGSGVMTDKEDTLED</sequence>
<evidence type="ECO:0000313" key="3">
    <source>
        <dbReference type="Proteomes" id="UP000887567"/>
    </source>
</evidence>
<dbReference type="Pfam" id="PF16015">
    <property type="entry name" value="Promethin"/>
    <property type="match status" value="1"/>
</dbReference>
<keyword evidence="3" id="KW-1185">Reference proteome</keyword>
<dbReference type="RefSeq" id="XP_020892432.1">
    <property type="nucleotide sequence ID" value="XM_021036773.2"/>
</dbReference>
<feature type="transmembrane region" description="Helical" evidence="1">
    <location>
        <begin position="48"/>
        <end position="74"/>
    </location>
</feature>
<keyword evidence="1" id="KW-0472">Membrane</keyword>
<dbReference type="Proteomes" id="UP000887567">
    <property type="component" value="Unplaced"/>
</dbReference>
<organism evidence="2 3">
    <name type="scientific">Exaiptasia diaphana</name>
    <name type="common">Tropical sea anemone</name>
    <name type="synonym">Aiptasia pulchella</name>
    <dbReference type="NCBI Taxonomy" id="2652724"/>
    <lineage>
        <taxon>Eukaryota</taxon>
        <taxon>Metazoa</taxon>
        <taxon>Cnidaria</taxon>
        <taxon>Anthozoa</taxon>
        <taxon>Hexacorallia</taxon>
        <taxon>Actiniaria</taxon>
        <taxon>Aiptasiidae</taxon>
        <taxon>Exaiptasia</taxon>
    </lineage>
</organism>
<evidence type="ECO:0000256" key="1">
    <source>
        <dbReference type="SAM" id="Phobius"/>
    </source>
</evidence>
<name>A0A913WQ69_EXADI</name>
<evidence type="ECO:0000313" key="2">
    <source>
        <dbReference type="EnsemblMetazoa" id="XP_020892432.1"/>
    </source>
</evidence>
<proteinExistence type="predicted"/>
<dbReference type="AlphaFoldDB" id="A0A913WQ69"/>
<feature type="transmembrane region" description="Helical" evidence="1">
    <location>
        <begin position="81"/>
        <end position="100"/>
    </location>
</feature>
<protein>
    <submittedName>
        <fullName evidence="2">Uncharacterized protein</fullName>
    </submittedName>
</protein>
<keyword evidence="1" id="KW-0812">Transmembrane</keyword>
<dbReference type="GeneID" id="110231725"/>
<dbReference type="OrthoDB" id="10655501at2759"/>
<dbReference type="KEGG" id="epa:110231725"/>
<accession>A0A913WQ69</accession>